<keyword evidence="2" id="KW-1185">Reference proteome</keyword>
<accession>A0AAV5WN24</accession>
<dbReference type="Proteomes" id="UP001432322">
    <property type="component" value="Unassembled WGS sequence"/>
</dbReference>
<dbReference type="EMBL" id="BTSY01000006">
    <property type="protein sequence ID" value="GMT32129.1"/>
    <property type="molecule type" value="Genomic_DNA"/>
</dbReference>
<comment type="caution">
    <text evidence="1">The sequence shown here is derived from an EMBL/GenBank/DDBJ whole genome shotgun (WGS) entry which is preliminary data.</text>
</comment>
<evidence type="ECO:0000313" key="1">
    <source>
        <dbReference type="EMBL" id="GMT32129.1"/>
    </source>
</evidence>
<sequence length="81" mass="9128">MKSYKNEVCCKTTLRTKLRGRECLFPDKKDCNEMTTVNCASTICLPVFSLHDHHRAYCRHLLPGVQPTPGSAHHAALVFAQ</sequence>
<dbReference type="AlphaFoldDB" id="A0AAV5WN24"/>
<organism evidence="1 2">
    <name type="scientific">Pristionchus fissidentatus</name>
    <dbReference type="NCBI Taxonomy" id="1538716"/>
    <lineage>
        <taxon>Eukaryota</taxon>
        <taxon>Metazoa</taxon>
        <taxon>Ecdysozoa</taxon>
        <taxon>Nematoda</taxon>
        <taxon>Chromadorea</taxon>
        <taxon>Rhabditida</taxon>
        <taxon>Rhabditina</taxon>
        <taxon>Diplogasteromorpha</taxon>
        <taxon>Diplogasteroidea</taxon>
        <taxon>Neodiplogasteridae</taxon>
        <taxon>Pristionchus</taxon>
    </lineage>
</organism>
<gene>
    <name evidence="1" type="ORF">PFISCL1PPCAC_23426</name>
</gene>
<name>A0AAV5WN24_9BILA</name>
<reference evidence="1" key="1">
    <citation type="submission" date="2023-10" db="EMBL/GenBank/DDBJ databases">
        <title>Genome assembly of Pristionchus species.</title>
        <authorList>
            <person name="Yoshida K."/>
            <person name="Sommer R.J."/>
        </authorList>
    </citation>
    <scope>NUCLEOTIDE SEQUENCE</scope>
    <source>
        <strain evidence="1">RS5133</strain>
    </source>
</reference>
<evidence type="ECO:0000313" key="2">
    <source>
        <dbReference type="Proteomes" id="UP001432322"/>
    </source>
</evidence>
<protein>
    <submittedName>
        <fullName evidence="1">Uncharacterized protein</fullName>
    </submittedName>
</protein>
<proteinExistence type="predicted"/>